<name>A0ABC9U3S1_CLOSY</name>
<dbReference type="AlphaFoldDB" id="A0ABC9U3S1"/>
<dbReference type="EMBL" id="AWSU01000012">
    <property type="protein sequence ID" value="ERI80639.1"/>
    <property type="molecule type" value="Genomic_DNA"/>
</dbReference>
<gene>
    <name evidence="1" type="ORF">CLOSYM_00137</name>
</gene>
<protein>
    <recommendedName>
        <fullName evidence="3">DUF4825 domain-containing protein</fullName>
    </recommendedName>
</protein>
<accession>A0ABC9U3S1</accession>
<evidence type="ECO:0008006" key="3">
    <source>
        <dbReference type="Google" id="ProtNLM"/>
    </source>
</evidence>
<evidence type="ECO:0000313" key="1">
    <source>
        <dbReference type="EMBL" id="ERI80639.1"/>
    </source>
</evidence>
<organism evidence="1 2">
    <name type="scientific">[Clostridium] symbiosum ATCC 14940</name>
    <dbReference type="NCBI Taxonomy" id="411472"/>
    <lineage>
        <taxon>Bacteria</taxon>
        <taxon>Bacillati</taxon>
        <taxon>Bacillota</taxon>
        <taxon>Clostridia</taxon>
        <taxon>Lachnospirales</taxon>
        <taxon>Lachnospiraceae</taxon>
        <taxon>Otoolea</taxon>
    </lineage>
</organism>
<sequence length="138" mass="15663">MKIKMIFGVCLLSVTIIMFKIIKPTSNDYCKDVYQYFGSKTIVYASNAKDYGSYYEMTANISCGVTEDGSLTESVNVVVRVCKNATVFFLDDPDTKLSLYDYANWHSDTITEFQRARMFVIMQDNDGYIIEFGDSHAG</sequence>
<evidence type="ECO:0000313" key="2">
    <source>
        <dbReference type="Proteomes" id="UP000016491"/>
    </source>
</evidence>
<proteinExistence type="predicted"/>
<comment type="caution">
    <text evidence="1">The sequence shown here is derived from an EMBL/GenBank/DDBJ whole genome shotgun (WGS) entry which is preliminary data.</text>
</comment>
<dbReference type="RefSeq" id="WP_021642419.1">
    <property type="nucleotide sequence ID" value="NZ_KE992931.1"/>
</dbReference>
<reference evidence="1 2" key="1">
    <citation type="submission" date="2013-07" db="EMBL/GenBank/DDBJ databases">
        <authorList>
            <person name="Weinstock G."/>
            <person name="Sodergren E."/>
            <person name="Wylie T."/>
            <person name="Fulton L."/>
            <person name="Fulton R."/>
            <person name="Fronick C."/>
            <person name="O'Laughlin M."/>
            <person name="Godfrey J."/>
            <person name="Miner T."/>
            <person name="Herter B."/>
            <person name="Appelbaum E."/>
            <person name="Cordes M."/>
            <person name="Lek S."/>
            <person name="Wollam A."/>
            <person name="Pepin K.H."/>
            <person name="Palsikar V.B."/>
            <person name="Mitreva M."/>
            <person name="Wilson R.K."/>
        </authorList>
    </citation>
    <scope>NUCLEOTIDE SEQUENCE [LARGE SCALE GENOMIC DNA]</scope>
    <source>
        <strain evidence="1 2">ATCC 14940</strain>
    </source>
</reference>
<dbReference type="Proteomes" id="UP000016491">
    <property type="component" value="Unassembled WGS sequence"/>
</dbReference>